<dbReference type="PANTHER" id="PTHR23517:SF3">
    <property type="entry name" value="INTEGRAL MEMBRANE TRANSPORT PROTEIN"/>
    <property type="match status" value="1"/>
</dbReference>
<feature type="transmembrane region" description="Helical" evidence="7">
    <location>
        <begin position="302"/>
        <end position="321"/>
    </location>
</feature>
<evidence type="ECO:0000256" key="6">
    <source>
        <dbReference type="ARBA" id="ARBA00023136"/>
    </source>
</evidence>
<dbReference type="AlphaFoldDB" id="A0A6G8FIH3"/>
<evidence type="ECO:0000259" key="8">
    <source>
        <dbReference type="PROSITE" id="PS50850"/>
    </source>
</evidence>
<evidence type="ECO:0000256" key="4">
    <source>
        <dbReference type="ARBA" id="ARBA00022692"/>
    </source>
</evidence>
<accession>A0A6G8FIH3</accession>
<proteinExistence type="predicted"/>
<evidence type="ECO:0000256" key="1">
    <source>
        <dbReference type="ARBA" id="ARBA00004651"/>
    </source>
</evidence>
<feature type="transmembrane region" description="Helical" evidence="7">
    <location>
        <begin position="145"/>
        <end position="167"/>
    </location>
</feature>
<keyword evidence="10" id="KW-1185">Reference proteome</keyword>
<dbReference type="PROSITE" id="PS50850">
    <property type="entry name" value="MFS"/>
    <property type="match status" value="1"/>
</dbReference>
<protein>
    <submittedName>
        <fullName evidence="9">MFS transporter</fullName>
    </submittedName>
</protein>
<evidence type="ECO:0000313" key="10">
    <source>
        <dbReference type="Proteomes" id="UP000501387"/>
    </source>
</evidence>
<dbReference type="GO" id="GO:0022857">
    <property type="term" value="F:transmembrane transporter activity"/>
    <property type="evidence" value="ECO:0007669"/>
    <property type="project" value="InterPro"/>
</dbReference>
<dbReference type="Pfam" id="PF07690">
    <property type="entry name" value="MFS_1"/>
    <property type="match status" value="1"/>
</dbReference>
<keyword evidence="2" id="KW-0813">Transport</keyword>
<dbReference type="KEGG" id="lins:G7067_06600"/>
<feature type="transmembrane region" description="Helical" evidence="7">
    <location>
        <begin position="402"/>
        <end position="423"/>
    </location>
</feature>
<keyword evidence="3" id="KW-1003">Cell membrane</keyword>
<dbReference type="PANTHER" id="PTHR23517">
    <property type="entry name" value="RESISTANCE PROTEIN MDTM, PUTATIVE-RELATED-RELATED"/>
    <property type="match status" value="1"/>
</dbReference>
<evidence type="ECO:0000256" key="5">
    <source>
        <dbReference type="ARBA" id="ARBA00022989"/>
    </source>
</evidence>
<dbReference type="InterPro" id="IPR036259">
    <property type="entry name" value="MFS_trans_sf"/>
</dbReference>
<dbReference type="Proteomes" id="UP000501387">
    <property type="component" value="Chromosome"/>
</dbReference>
<feature type="transmembrane region" description="Helical" evidence="7">
    <location>
        <begin position="76"/>
        <end position="95"/>
    </location>
</feature>
<dbReference type="InterPro" id="IPR050171">
    <property type="entry name" value="MFS_Transporters"/>
</dbReference>
<evidence type="ECO:0000313" key="9">
    <source>
        <dbReference type="EMBL" id="QIM16164.1"/>
    </source>
</evidence>
<dbReference type="EMBL" id="CP049934">
    <property type="protein sequence ID" value="QIM16164.1"/>
    <property type="molecule type" value="Genomic_DNA"/>
</dbReference>
<feature type="transmembrane region" description="Helical" evidence="7">
    <location>
        <begin position="359"/>
        <end position="382"/>
    </location>
</feature>
<feature type="transmembrane region" description="Helical" evidence="7">
    <location>
        <begin position="12"/>
        <end position="28"/>
    </location>
</feature>
<feature type="transmembrane region" description="Helical" evidence="7">
    <location>
        <begin position="179"/>
        <end position="198"/>
    </location>
</feature>
<feature type="transmembrane region" description="Helical" evidence="7">
    <location>
        <begin position="101"/>
        <end position="124"/>
    </location>
</feature>
<feature type="domain" description="Major facilitator superfamily (MFS) profile" evidence="8">
    <location>
        <begin position="8"/>
        <end position="424"/>
    </location>
</feature>
<dbReference type="RefSeq" id="WP_166322916.1">
    <property type="nucleotide sequence ID" value="NZ_CP049934.1"/>
</dbReference>
<dbReference type="CDD" id="cd06174">
    <property type="entry name" value="MFS"/>
    <property type="match status" value="1"/>
</dbReference>
<evidence type="ECO:0000256" key="7">
    <source>
        <dbReference type="SAM" id="Phobius"/>
    </source>
</evidence>
<evidence type="ECO:0000256" key="2">
    <source>
        <dbReference type="ARBA" id="ARBA00022448"/>
    </source>
</evidence>
<comment type="subcellular location">
    <subcellularLocation>
        <location evidence="1">Cell membrane</location>
        <topology evidence="1">Multi-pass membrane protein</topology>
    </subcellularLocation>
</comment>
<keyword evidence="5 7" id="KW-1133">Transmembrane helix</keyword>
<feature type="transmembrane region" description="Helical" evidence="7">
    <location>
        <begin position="327"/>
        <end position="347"/>
    </location>
</feature>
<feature type="transmembrane region" description="Helical" evidence="7">
    <location>
        <begin position="48"/>
        <end position="69"/>
    </location>
</feature>
<dbReference type="InterPro" id="IPR011701">
    <property type="entry name" value="MFS"/>
</dbReference>
<reference evidence="9 10" key="1">
    <citation type="submission" date="2020-03" db="EMBL/GenBank/DDBJ databases">
        <title>Leucobacter sp. nov., isolated from beetles.</title>
        <authorList>
            <person name="Hyun D.-W."/>
            <person name="Bae J.-W."/>
        </authorList>
    </citation>
    <scope>NUCLEOTIDE SEQUENCE [LARGE SCALE GENOMIC DNA]</scope>
    <source>
        <strain evidence="9 10">HDW9B</strain>
    </source>
</reference>
<keyword evidence="4 7" id="KW-0812">Transmembrane</keyword>
<feature type="transmembrane region" description="Helical" evidence="7">
    <location>
        <begin position="237"/>
        <end position="257"/>
    </location>
</feature>
<dbReference type="Gene3D" id="1.20.1250.20">
    <property type="entry name" value="MFS general substrate transporter like domains"/>
    <property type="match status" value="1"/>
</dbReference>
<feature type="transmembrane region" description="Helical" evidence="7">
    <location>
        <begin position="263"/>
        <end position="282"/>
    </location>
</feature>
<organism evidence="9 10">
    <name type="scientific">Leucobacter insecticola</name>
    <dbReference type="NCBI Taxonomy" id="2714934"/>
    <lineage>
        <taxon>Bacteria</taxon>
        <taxon>Bacillati</taxon>
        <taxon>Actinomycetota</taxon>
        <taxon>Actinomycetes</taxon>
        <taxon>Micrococcales</taxon>
        <taxon>Microbacteriaceae</taxon>
        <taxon>Leucobacter</taxon>
    </lineage>
</organism>
<gene>
    <name evidence="9" type="ORF">G7067_06600</name>
</gene>
<dbReference type="SUPFAM" id="SSF103473">
    <property type="entry name" value="MFS general substrate transporter"/>
    <property type="match status" value="1"/>
</dbReference>
<keyword evidence="6 7" id="KW-0472">Membrane</keyword>
<evidence type="ECO:0000256" key="3">
    <source>
        <dbReference type="ARBA" id="ARBA00022475"/>
    </source>
</evidence>
<dbReference type="InterPro" id="IPR020846">
    <property type="entry name" value="MFS_dom"/>
</dbReference>
<name>A0A6G8FIH3_9MICO</name>
<sequence>MSKLASKKIFELSLLILAAGSIYPLVYLRQNFEKTILTLFDISQAELASLYATLGIIFIVGYIPSGWLADRFSVKLLVIFSLLTTAATGIFYAQIPDSAFLLPIFLVWGFATVFTFWSAILKSVNLLADESEEGRYFGALDGGRGLVEAVLASLAIGIFSWVAGAGAHSFADTKAGFQAVVYMYCGAIILIAVALFFLMPNRKEQLARAAASVTAPVEESKQSVFSAFAQILKIREVWVMMLIIFCGYTLFWAHYYFSGYLNVNHGVGQVGAGVVTVIVLWMRPIGGFGGGFLADKYGRSRILSISMFVTAALLVTLALLPGGAPLGLIYVLIVAAGLLVYVIRGVYWSVLDETRVPPAVVGIAIGVISFFGYLPDLIIPWISNAIYNGFGDDVAGANDVFFIVSAGIGVIGALAAMYFSLLVKRRKTQDTLTAPASDPTAPAEESEPA</sequence>
<dbReference type="GO" id="GO:0005886">
    <property type="term" value="C:plasma membrane"/>
    <property type="evidence" value="ECO:0007669"/>
    <property type="project" value="UniProtKB-SubCell"/>
</dbReference>